<evidence type="ECO:0000313" key="1">
    <source>
        <dbReference type="EMBL" id="ATC84288.1"/>
    </source>
</evidence>
<organism evidence="1 2">
    <name type="scientific">Pseudoalteromonas agarivorans DSM 14585</name>
    <dbReference type="NCBI Taxonomy" id="1312369"/>
    <lineage>
        <taxon>Bacteria</taxon>
        <taxon>Pseudomonadati</taxon>
        <taxon>Pseudomonadota</taxon>
        <taxon>Gammaproteobacteria</taxon>
        <taxon>Alteromonadales</taxon>
        <taxon>Pseudoalteromonadaceae</taxon>
        <taxon>Pseudoalteromonas</taxon>
    </lineage>
</organism>
<dbReference type="EMBL" id="CP011012">
    <property type="protein sequence ID" value="ATC84288.1"/>
    <property type="molecule type" value="Genomic_DNA"/>
</dbReference>
<evidence type="ECO:0000313" key="2">
    <source>
        <dbReference type="Proteomes" id="UP000217277"/>
    </source>
</evidence>
<name>A0ACA8E2B0_9GAMM</name>
<protein>
    <submittedName>
        <fullName evidence="1">Uncharacterized protein</fullName>
    </submittedName>
</protein>
<sequence length="46" mass="5116">MKVFLQKSLATLCLIKMTGLNLAFVITNDLQNQINSGSHHYFSTAC</sequence>
<proteinExistence type="predicted"/>
<keyword evidence="2" id="KW-1185">Reference proteome</keyword>
<gene>
    <name evidence="1" type="ORF">PAGA_b0362</name>
</gene>
<reference evidence="1" key="1">
    <citation type="submission" date="2015-03" db="EMBL/GenBank/DDBJ databases">
        <authorList>
            <person name="Xie B.-B."/>
            <person name="Rong J.-C."/>
            <person name="Qin Q.-L."/>
            <person name="Zhang Y.-Z."/>
        </authorList>
    </citation>
    <scope>NUCLEOTIDE SEQUENCE</scope>
    <source>
        <strain evidence="1">DSM 14585</strain>
    </source>
</reference>
<dbReference type="Proteomes" id="UP000217277">
    <property type="component" value="Chromosome II"/>
</dbReference>
<accession>A0ACA8E2B0</accession>